<dbReference type="InterPro" id="IPR045057">
    <property type="entry name" value="Gcn5-rel_NAT"/>
</dbReference>
<dbReference type="SUPFAM" id="SSF55729">
    <property type="entry name" value="Acyl-CoA N-acyltransferases (Nat)"/>
    <property type="match status" value="1"/>
</dbReference>
<dbReference type="Pfam" id="PF14542">
    <property type="entry name" value="Acetyltransf_CG"/>
    <property type="match status" value="1"/>
</dbReference>
<dbReference type="PANTHER" id="PTHR31435">
    <property type="entry name" value="PROTEIN NATD1"/>
    <property type="match status" value="1"/>
</dbReference>
<name>A0A7X6N531_9LACO</name>
<keyword evidence="3" id="KW-0808">Transferase</keyword>
<feature type="domain" description="N-acetyltransferase" evidence="1">
    <location>
        <begin position="1"/>
        <end position="93"/>
    </location>
</feature>
<dbReference type="PROSITE" id="PS51729">
    <property type="entry name" value="GNAT_YJDJ"/>
    <property type="match status" value="1"/>
</dbReference>
<sequence length="93" mass="10609">MEFIREPERLYQVAPDGQLLAEIKFPKIPNHNVIVITHTFVDPSLRGQGIANQLLNEVITFAQHNNLKIKPECSFAKKVFAVTPAYQSLQYTE</sequence>
<dbReference type="InterPro" id="IPR031165">
    <property type="entry name" value="GNAT_YJDJ"/>
</dbReference>
<feature type="domain" description="N-acetyltransferase" evidence="2">
    <location>
        <begin position="3"/>
        <end position="91"/>
    </location>
</feature>
<evidence type="ECO:0000259" key="1">
    <source>
        <dbReference type="PROSITE" id="PS51186"/>
    </source>
</evidence>
<organism evidence="3 4">
    <name type="scientific">Periweissella fabalis</name>
    <dbReference type="NCBI Taxonomy" id="1070421"/>
    <lineage>
        <taxon>Bacteria</taxon>
        <taxon>Bacillati</taxon>
        <taxon>Bacillota</taxon>
        <taxon>Bacilli</taxon>
        <taxon>Lactobacillales</taxon>
        <taxon>Lactobacillaceae</taxon>
        <taxon>Periweissella</taxon>
    </lineage>
</organism>
<dbReference type="EMBL" id="JAAXPN010000010">
    <property type="protein sequence ID" value="NKZ24807.1"/>
    <property type="molecule type" value="Genomic_DNA"/>
</dbReference>
<dbReference type="PROSITE" id="PS51186">
    <property type="entry name" value="GNAT"/>
    <property type="match status" value="1"/>
</dbReference>
<evidence type="ECO:0000313" key="4">
    <source>
        <dbReference type="Proteomes" id="UP000549765"/>
    </source>
</evidence>
<dbReference type="Gene3D" id="3.40.630.30">
    <property type="match status" value="1"/>
</dbReference>
<evidence type="ECO:0000313" key="3">
    <source>
        <dbReference type="EMBL" id="NKZ24807.1"/>
    </source>
</evidence>
<protein>
    <submittedName>
        <fullName evidence="3">N-acetyltransferase</fullName>
    </submittedName>
</protein>
<reference evidence="3 4" key="1">
    <citation type="submission" date="2020-04" db="EMBL/GenBank/DDBJ databases">
        <title>MicrobeNet Type strains.</title>
        <authorList>
            <person name="Nicholson A.C."/>
        </authorList>
    </citation>
    <scope>NUCLEOTIDE SEQUENCE [LARGE SCALE GENOMIC DNA]</scope>
    <source>
        <strain evidence="3 4">CCUG 61472</strain>
    </source>
</reference>
<comment type="caution">
    <text evidence="3">The sequence shown here is derived from an EMBL/GenBank/DDBJ whole genome shotgun (WGS) entry which is preliminary data.</text>
</comment>
<keyword evidence="4" id="KW-1185">Reference proteome</keyword>
<accession>A0A7X6N531</accession>
<proteinExistence type="predicted"/>
<gene>
    <name evidence="3" type="ORF">HF964_08385</name>
</gene>
<dbReference type="InterPro" id="IPR000182">
    <property type="entry name" value="GNAT_dom"/>
</dbReference>
<dbReference type="CDD" id="cd04301">
    <property type="entry name" value="NAT_SF"/>
    <property type="match status" value="1"/>
</dbReference>
<dbReference type="GO" id="GO:0016747">
    <property type="term" value="F:acyltransferase activity, transferring groups other than amino-acyl groups"/>
    <property type="evidence" value="ECO:0007669"/>
    <property type="project" value="InterPro"/>
</dbReference>
<dbReference type="InterPro" id="IPR016181">
    <property type="entry name" value="Acyl_CoA_acyltransferase"/>
</dbReference>
<evidence type="ECO:0000259" key="2">
    <source>
        <dbReference type="PROSITE" id="PS51729"/>
    </source>
</evidence>
<dbReference type="Proteomes" id="UP000549765">
    <property type="component" value="Unassembled WGS sequence"/>
</dbReference>
<dbReference type="PANTHER" id="PTHR31435:SF10">
    <property type="entry name" value="BSR4717 PROTEIN"/>
    <property type="match status" value="1"/>
</dbReference>
<dbReference type="AlphaFoldDB" id="A0A7X6N531"/>
<dbReference type="RefSeq" id="WP_168722602.1">
    <property type="nucleotide sequence ID" value="NZ_JAAXPN010000010.1"/>
</dbReference>